<dbReference type="FunFam" id="3.30.420.10:FF:000045">
    <property type="entry name" value="3'-5' exonuclease DinG"/>
    <property type="match status" value="1"/>
</dbReference>
<dbReference type="InterPro" id="IPR045028">
    <property type="entry name" value="DinG/Rad3-like"/>
</dbReference>
<dbReference type="NCBIfam" id="NF005981">
    <property type="entry name" value="PRK08074.1"/>
    <property type="match status" value="1"/>
</dbReference>
<dbReference type="Gene3D" id="3.40.50.300">
    <property type="entry name" value="P-loop containing nucleotide triphosphate hydrolases"/>
    <property type="match status" value="2"/>
</dbReference>
<evidence type="ECO:0000259" key="8">
    <source>
        <dbReference type="PROSITE" id="PS51193"/>
    </source>
</evidence>
<dbReference type="SMART" id="SM00491">
    <property type="entry name" value="HELICc2"/>
    <property type="match status" value="1"/>
</dbReference>
<dbReference type="AlphaFoldDB" id="A0A9X0YT80"/>
<dbReference type="InterPro" id="IPR013520">
    <property type="entry name" value="Ribonucl_H"/>
</dbReference>
<dbReference type="InterPro" id="IPR006555">
    <property type="entry name" value="ATP-dep_Helicase_C"/>
</dbReference>
<dbReference type="InterPro" id="IPR014013">
    <property type="entry name" value="Helic_SF1/SF2_ATP-bd_DinG/Rad3"/>
</dbReference>
<dbReference type="RefSeq" id="WP_149474073.1">
    <property type="nucleotide sequence ID" value="NZ_JAGGMB010000007.1"/>
</dbReference>
<dbReference type="GO" id="GO:0003678">
    <property type="term" value="F:DNA helicase activity"/>
    <property type="evidence" value="ECO:0007669"/>
    <property type="project" value="TreeGrafter"/>
</dbReference>
<dbReference type="PANTHER" id="PTHR11472:SF34">
    <property type="entry name" value="REGULATOR OF TELOMERE ELONGATION HELICASE 1"/>
    <property type="match status" value="1"/>
</dbReference>
<keyword evidence="5 6" id="KW-0067">ATP-binding</keyword>
<comment type="caution">
    <text evidence="9">The sequence shown here is derived from an EMBL/GenBank/DDBJ whole genome shotgun (WGS) entry which is preliminary data.</text>
</comment>
<dbReference type="GO" id="GO:0005524">
    <property type="term" value="F:ATP binding"/>
    <property type="evidence" value="ECO:0007669"/>
    <property type="project" value="UniProtKB-UniRule"/>
</dbReference>
<evidence type="ECO:0000256" key="3">
    <source>
        <dbReference type="ARBA" id="ARBA00022801"/>
    </source>
</evidence>
<keyword evidence="2 6" id="KW-0547">Nucleotide-binding</keyword>
<keyword evidence="4 6" id="KW-0269">Exonuclease</keyword>
<dbReference type="CDD" id="cd06127">
    <property type="entry name" value="DEDDh"/>
    <property type="match status" value="1"/>
</dbReference>
<evidence type="ECO:0000313" key="10">
    <source>
        <dbReference type="Proteomes" id="UP001138793"/>
    </source>
</evidence>
<feature type="short sequence motif" description="DEAH box" evidence="6">
    <location>
        <begin position="464"/>
        <end position="467"/>
    </location>
</feature>
<dbReference type="GO" id="GO:0003677">
    <property type="term" value="F:DNA binding"/>
    <property type="evidence" value="ECO:0007669"/>
    <property type="project" value="InterPro"/>
</dbReference>
<dbReference type="SUPFAM" id="SSF53098">
    <property type="entry name" value="Ribonuclease H-like"/>
    <property type="match status" value="1"/>
</dbReference>
<dbReference type="SMART" id="SM00487">
    <property type="entry name" value="DEXDc"/>
    <property type="match status" value="1"/>
</dbReference>
<name>A0A9X0YT80_9BACI</name>
<protein>
    <recommendedName>
        <fullName evidence="6 7">3'-5' exonuclease DinG</fullName>
        <ecNumber evidence="6 7">3.1.-.-</ecNumber>
    </recommendedName>
</protein>
<evidence type="ECO:0000313" key="9">
    <source>
        <dbReference type="EMBL" id="MBP2078303.1"/>
    </source>
</evidence>
<dbReference type="Gene3D" id="3.30.420.10">
    <property type="entry name" value="Ribonuclease H-like superfamily/Ribonuclease H"/>
    <property type="match status" value="1"/>
</dbReference>
<organism evidence="9 10">
    <name type="scientific">Oceanobacillus polygoni</name>
    <dbReference type="NCBI Taxonomy" id="1235259"/>
    <lineage>
        <taxon>Bacteria</taxon>
        <taxon>Bacillati</taxon>
        <taxon>Bacillota</taxon>
        <taxon>Bacilli</taxon>
        <taxon>Bacillales</taxon>
        <taxon>Bacillaceae</taxon>
        <taxon>Oceanobacillus</taxon>
    </lineage>
</organism>
<evidence type="ECO:0000256" key="4">
    <source>
        <dbReference type="ARBA" id="ARBA00022839"/>
    </source>
</evidence>
<dbReference type="Proteomes" id="UP001138793">
    <property type="component" value="Unassembled WGS sequence"/>
</dbReference>
<evidence type="ECO:0000256" key="6">
    <source>
        <dbReference type="HAMAP-Rule" id="MF_02206"/>
    </source>
</evidence>
<dbReference type="GO" id="GO:0003887">
    <property type="term" value="F:DNA-directed DNA polymerase activity"/>
    <property type="evidence" value="ECO:0007669"/>
    <property type="project" value="InterPro"/>
</dbReference>
<dbReference type="Pfam" id="PF00929">
    <property type="entry name" value="RNase_T"/>
    <property type="match status" value="1"/>
</dbReference>
<dbReference type="NCBIfam" id="TIGR00573">
    <property type="entry name" value="dnaq"/>
    <property type="match status" value="1"/>
</dbReference>
<dbReference type="GO" id="GO:0006260">
    <property type="term" value="P:DNA replication"/>
    <property type="evidence" value="ECO:0007669"/>
    <property type="project" value="InterPro"/>
</dbReference>
<comment type="similarity">
    <text evidence="6 7">Belongs to the helicase family. DinG subfamily. Type 2 sub-subfamily.</text>
</comment>
<dbReference type="GO" id="GO:0016818">
    <property type="term" value="F:hydrolase activity, acting on acid anhydrides, in phosphorus-containing anhydrides"/>
    <property type="evidence" value="ECO:0007669"/>
    <property type="project" value="InterPro"/>
</dbReference>
<dbReference type="HAMAP" id="MF_02206">
    <property type="entry name" value="DinG_exonucl"/>
    <property type="match status" value="1"/>
</dbReference>
<proteinExistence type="inferred from homology"/>
<dbReference type="InterPro" id="IPR006054">
    <property type="entry name" value="DnaQ"/>
</dbReference>
<evidence type="ECO:0000256" key="5">
    <source>
        <dbReference type="ARBA" id="ARBA00022840"/>
    </source>
</evidence>
<reference evidence="9" key="1">
    <citation type="submission" date="2021-03" db="EMBL/GenBank/DDBJ databases">
        <title>Genomic Encyclopedia of Type Strains, Phase IV (KMG-IV): sequencing the most valuable type-strain genomes for metagenomic binning, comparative biology and taxonomic classification.</title>
        <authorList>
            <person name="Goeker M."/>
        </authorList>
    </citation>
    <scope>NUCLEOTIDE SEQUENCE</scope>
    <source>
        <strain evidence="9">DSM 107338</strain>
    </source>
</reference>
<keyword evidence="1 6" id="KW-0540">Nuclease</keyword>
<dbReference type="InterPro" id="IPR027417">
    <property type="entry name" value="P-loop_NTPase"/>
</dbReference>
<sequence>MNKFVVIDLETTGHSPLKSDKIIEVGLVVIENNEITDTRTTLFNPKMPIPSFISNLTGISDSDVEDAPLFHEKADKIVDIFKDSYLIAHNVKFDLNFLNTELAANGRERLINPVLDTVELSRILFPQAPSYKLGQLAEYLDIHHDDPHRALSDAYVTAKLFLKLMNKLESLPYETIAHLLNLEKLFISDLHEILSNQMDRLAFATTSPKDITIYQGLAFKEIPETKKETAVVKESYGEYLDGIYEANGSMEKQMKGYEKRAGQREMSEIIFDSFRSNTHALIEAETGTGKSLAYLLPAIYEAVKLNQRLIISTYTTQLQSQLLDEEIPALRSLTTFPFQVAILKGKSHYISLEKFAYELNDSSYDNYDIALTKAMLLIWLTETDTGDIDEIQLPSSGYFFYNKISTDAEGKVDSFSPWFSKSFYQKARRKAQKADVVITNHALLCTDMFNDYQFLPTYEKVIIDEAHHFEETASHHYGMKLDYINMQFIFNQIGRVNDGKLFGKLVTNYSLTEVQVPLEKWDRLFDQAKYEIDDLFQNLYNYVVSQHKNSKSLSDIGRLQYRFDEEKEAEKTWDAIQEMVTRLTFFIRDLIHILALIEQHLTKSELMDKYDKEELDGITSTFQNFIDRLEQLFFTEGNVPHVKWIEIDTKGTKNAVYLYSEPAEVSELLANEFFRVKKSVIMTSATLTMKSSFDYIQKRLGLSTDRLITKKIESPFSYKDQVQLLVPNDFPDIKYGNIDDFIYATCEAILSLAEITEGRMLVLFTSYDMLKKSYTLLKETIDTGKYVLIGQGITSGSRSRLKKNFQTFDHAILLGTSSFWEGVDIPGDDLSCLMIVRLPFQPPNHPVFEAKSNLVKEDGKNAFMDLSLPNAVIKFKQGFGRLIRSSSDRGIVFICDARIIKTRYGKYFTESIPNVPIAFDTTQSLIEKAEEWF</sequence>
<dbReference type="OrthoDB" id="9803913at2"/>
<dbReference type="EMBL" id="JAGGMB010000007">
    <property type="protein sequence ID" value="MBP2078303.1"/>
    <property type="molecule type" value="Genomic_DNA"/>
</dbReference>
<dbReference type="InterPro" id="IPR036397">
    <property type="entry name" value="RNaseH_sf"/>
</dbReference>
<feature type="domain" description="Helicase ATP-binding" evidence="8">
    <location>
        <begin position="249"/>
        <end position="521"/>
    </location>
</feature>
<evidence type="ECO:0000256" key="1">
    <source>
        <dbReference type="ARBA" id="ARBA00022722"/>
    </source>
</evidence>
<dbReference type="InterPro" id="IPR014001">
    <property type="entry name" value="Helicase_ATP-bd"/>
</dbReference>
<keyword evidence="3 6" id="KW-0378">Hydrolase</keyword>
<evidence type="ECO:0000256" key="7">
    <source>
        <dbReference type="RuleBase" id="RU364106"/>
    </source>
</evidence>
<dbReference type="SUPFAM" id="SSF52540">
    <property type="entry name" value="P-loop containing nucleoside triphosphate hydrolases"/>
    <property type="match status" value="1"/>
</dbReference>
<dbReference type="InterPro" id="IPR006310">
    <property type="entry name" value="DinG"/>
</dbReference>
<dbReference type="PROSITE" id="PS51193">
    <property type="entry name" value="HELICASE_ATP_BIND_2"/>
    <property type="match status" value="1"/>
</dbReference>
<dbReference type="EC" id="3.1.-.-" evidence="6 7"/>
<dbReference type="SMART" id="SM00479">
    <property type="entry name" value="EXOIII"/>
    <property type="match status" value="1"/>
</dbReference>
<comment type="function">
    <text evidence="6 7">3'-5' exonuclease.</text>
</comment>
<keyword evidence="9" id="KW-0347">Helicase</keyword>
<feature type="binding site" evidence="6">
    <location>
        <begin position="284"/>
        <end position="291"/>
    </location>
    <ligand>
        <name>ATP</name>
        <dbReference type="ChEBI" id="CHEBI:30616"/>
    </ligand>
</feature>
<dbReference type="PANTHER" id="PTHR11472">
    <property type="entry name" value="DNA REPAIR DEAD HELICASE RAD3/XP-D SUBFAMILY MEMBER"/>
    <property type="match status" value="1"/>
</dbReference>
<evidence type="ECO:0000256" key="2">
    <source>
        <dbReference type="ARBA" id="ARBA00022741"/>
    </source>
</evidence>
<accession>A0A9X0YT80</accession>
<dbReference type="GO" id="GO:0008408">
    <property type="term" value="F:3'-5' exonuclease activity"/>
    <property type="evidence" value="ECO:0007669"/>
    <property type="project" value="UniProtKB-UniRule"/>
</dbReference>
<dbReference type="NCBIfam" id="TIGR01407">
    <property type="entry name" value="dinG_rel"/>
    <property type="match status" value="1"/>
</dbReference>
<keyword evidence="10" id="KW-1185">Reference proteome</keyword>
<dbReference type="InterPro" id="IPR012337">
    <property type="entry name" value="RNaseH-like_sf"/>
</dbReference>
<dbReference type="Pfam" id="PF13307">
    <property type="entry name" value="Helicase_C_2"/>
    <property type="match status" value="1"/>
</dbReference>
<gene>
    <name evidence="6 7" type="primary">dinG</name>
    <name evidence="9" type="ORF">J2Z64_002560</name>
</gene>